<dbReference type="SUPFAM" id="SSF81383">
    <property type="entry name" value="F-box domain"/>
    <property type="match status" value="1"/>
</dbReference>
<feature type="domain" description="F-box" evidence="1">
    <location>
        <begin position="2"/>
        <end position="47"/>
    </location>
</feature>
<dbReference type="SMART" id="SM00256">
    <property type="entry name" value="FBOX"/>
    <property type="match status" value="1"/>
</dbReference>
<dbReference type="PhylomeDB" id="A0A022QRF6"/>
<dbReference type="PANTHER" id="PTHR31672">
    <property type="entry name" value="BNACNNG10540D PROTEIN"/>
    <property type="match status" value="1"/>
</dbReference>
<dbReference type="EMBL" id="KI631043">
    <property type="protein sequence ID" value="EYU30491.1"/>
    <property type="molecule type" value="Genomic_DNA"/>
</dbReference>
<dbReference type="CDD" id="cd22157">
    <property type="entry name" value="F-box_AtFBW1-like"/>
    <property type="match status" value="1"/>
</dbReference>
<dbReference type="PANTHER" id="PTHR31672:SF13">
    <property type="entry name" value="F-BOX PROTEIN CPR30-LIKE"/>
    <property type="match status" value="1"/>
</dbReference>
<dbReference type="PROSITE" id="PS50181">
    <property type="entry name" value="FBOX"/>
    <property type="match status" value="1"/>
</dbReference>
<sequence length="349" mass="40742">MDESKEKLPYDVVEIILSRLPSKSLLRFKSVCKSWNSTISGERFAGVHLRQSRQSSGNQDIFFWCENQGWKYESQVRVTKIPQHINTKMKLEKLEHEQKLDPSVLCYCDGLALRRYGKRLHNQYVLCNLSTGAHVEFYCPYDEILYDSHQTVYAICYDPSINDYKVIIIDYMRYAVYYCRAMRWSEIRETPKEFSGGGLFVGKSVSLNGDLYFIVETMEDYGFRIKIVGFDSVNEKFTRFPELTYRRKDSLFVYMTCVGGYLYVCFNNSRCQMIKVGGGAEKEEELNWVDLNGTPPNSERVEFDMASNVQEDVNILCFADNRVYGIKTGYQRIPYLENLFISEPKKVIK</sequence>
<dbReference type="AlphaFoldDB" id="A0A022QRF6"/>
<dbReference type="NCBIfam" id="TIGR01640">
    <property type="entry name" value="F_box_assoc_1"/>
    <property type="match status" value="1"/>
</dbReference>
<organism evidence="2 3">
    <name type="scientific">Erythranthe guttata</name>
    <name type="common">Yellow monkey flower</name>
    <name type="synonym">Mimulus guttatus</name>
    <dbReference type="NCBI Taxonomy" id="4155"/>
    <lineage>
        <taxon>Eukaryota</taxon>
        <taxon>Viridiplantae</taxon>
        <taxon>Streptophyta</taxon>
        <taxon>Embryophyta</taxon>
        <taxon>Tracheophyta</taxon>
        <taxon>Spermatophyta</taxon>
        <taxon>Magnoliopsida</taxon>
        <taxon>eudicotyledons</taxon>
        <taxon>Gunneridae</taxon>
        <taxon>Pentapetalae</taxon>
        <taxon>asterids</taxon>
        <taxon>lamiids</taxon>
        <taxon>Lamiales</taxon>
        <taxon>Phrymaceae</taxon>
        <taxon>Erythranthe</taxon>
    </lineage>
</organism>
<dbReference type="Proteomes" id="UP000030748">
    <property type="component" value="Unassembled WGS sequence"/>
</dbReference>
<dbReference type="InterPro" id="IPR036047">
    <property type="entry name" value="F-box-like_dom_sf"/>
</dbReference>
<name>A0A022QRF6_ERYGU</name>
<evidence type="ECO:0000313" key="2">
    <source>
        <dbReference type="EMBL" id="EYU30491.1"/>
    </source>
</evidence>
<proteinExistence type="predicted"/>
<dbReference type="InterPro" id="IPR006527">
    <property type="entry name" value="F-box-assoc_dom_typ1"/>
</dbReference>
<dbReference type="Pfam" id="PF00646">
    <property type="entry name" value="F-box"/>
    <property type="match status" value="1"/>
</dbReference>
<dbReference type="InterPro" id="IPR017451">
    <property type="entry name" value="F-box-assoc_interact_dom"/>
</dbReference>
<dbReference type="InterPro" id="IPR050796">
    <property type="entry name" value="SCF_F-box_component"/>
</dbReference>
<dbReference type="InterPro" id="IPR001810">
    <property type="entry name" value="F-box_dom"/>
</dbReference>
<protein>
    <recommendedName>
        <fullName evidence="1">F-box domain-containing protein</fullName>
    </recommendedName>
</protein>
<evidence type="ECO:0000313" key="3">
    <source>
        <dbReference type="Proteomes" id="UP000030748"/>
    </source>
</evidence>
<dbReference type="Gene3D" id="1.20.1280.50">
    <property type="match status" value="1"/>
</dbReference>
<keyword evidence="3" id="KW-1185">Reference proteome</keyword>
<evidence type="ECO:0000259" key="1">
    <source>
        <dbReference type="PROSITE" id="PS50181"/>
    </source>
</evidence>
<reference evidence="2 3" key="1">
    <citation type="journal article" date="2013" name="Proc. Natl. Acad. Sci. U.S.A.">
        <title>Fine-scale variation in meiotic recombination in Mimulus inferred from population shotgun sequencing.</title>
        <authorList>
            <person name="Hellsten U."/>
            <person name="Wright K.M."/>
            <person name="Jenkins J."/>
            <person name="Shu S."/>
            <person name="Yuan Y."/>
            <person name="Wessler S.R."/>
            <person name="Schmutz J."/>
            <person name="Willis J.H."/>
            <person name="Rokhsar D.S."/>
        </authorList>
    </citation>
    <scope>NUCLEOTIDE SEQUENCE [LARGE SCALE GENOMIC DNA]</scope>
    <source>
        <strain evidence="3">cv. DUN x IM62</strain>
    </source>
</reference>
<gene>
    <name evidence="2" type="ORF">MIMGU_mgv1a026277mg</name>
</gene>
<accession>A0A022QRF6</accession>
<dbReference type="Pfam" id="PF07734">
    <property type="entry name" value="FBA_1"/>
    <property type="match status" value="1"/>
</dbReference>